<evidence type="ECO:0000313" key="4">
    <source>
        <dbReference type="EMBL" id="GAA0575556.1"/>
    </source>
</evidence>
<proteinExistence type="predicted"/>
<dbReference type="Gene3D" id="3.40.50.2000">
    <property type="entry name" value="Glycogen Phosphorylase B"/>
    <property type="match status" value="2"/>
</dbReference>
<dbReference type="InterPro" id="IPR001296">
    <property type="entry name" value="Glyco_trans_1"/>
</dbReference>
<evidence type="ECO:0000259" key="3">
    <source>
        <dbReference type="Pfam" id="PF00534"/>
    </source>
</evidence>
<keyword evidence="5" id="KW-1185">Reference proteome</keyword>
<gene>
    <name evidence="4" type="ORF">GCM10009416_12800</name>
</gene>
<dbReference type="EMBL" id="BAAAFZ010000011">
    <property type="protein sequence ID" value="GAA0575556.1"/>
    <property type="molecule type" value="Genomic_DNA"/>
</dbReference>
<dbReference type="PANTHER" id="PTHR46401">
    <property type="entry name" value="GLYCOSYLTRANSFERASE WBBK-RELATED"/>
    <property type="match status" value="1"/>
</dbReference>
<protein>
    <recommendedName>
        <fullName evidence="3">Glycosyl transferase family 1 domain-containing protein</fullName>
    </recommendedName>
</protein>
<dbReference type="SUPFAM" id="SSF53756">
    <property type="entry name" value="UDP-Glycosyltransferase/glycogen phosphorylase"/>
    <property type="match status" value="1"/>
</dbReference>
<evidence type="ECO:0000256" key="1">
    <source>
        <dbReference type="ARBA" id="ARBA00022679"/>
    </source>
</evidence>
<reference evidence="4 5" key="1">
    <citation type="journal article" date="2019" name="Int. J. Syst. Evol. Microbiol.">
        <title>The Global Catalogue of Microorganisms (GCM) 10K type strain sequencing project: providing services to taxonomists for standard genome sequencing and annotation.</title>
        <authorList>
            <consortium name="The Broad Institute Genomics Platform"/>
            <consortium name="The Broad Institute Genome Sequencing Center for Infectious Disease"/>
            <person name="Wu L."/>
            <person name="Ma J."/>
        </authorList>
    </citation>
    <scope>NUCLEOTIDE SEQUENCE [LARGE SCALE GENOMIC DNA]</scope>
    <source>
        <strain evidence="4 5">JCM 9933</strain>
    </source>
</reference>
<feature type="compositionally biased region" description="Gly residues" evidence="2">
    <location>
        <begin position="9"/>
        <end position="19"/>
    </location>
</feature>
<comment type="caution">
    <text evidence="4">The sequence shown here is derived from an EMBL/GenBank/DDBJ whole genome shotgun (WGS) entry which is preliminary data.</text>
</comment>
<dbReference type="Pfam" id="PF00534">
    <property type="entry name" value="Glycos_transf_1"/>
    <property type="match status" value="1"/>
</dbReference>
<organism evidence="4 5">
    <name type="scientific">Craurococcus roseus</name>
    <dbReference type="NCBI Taxonomy" id="77585"/>
    <lineage>
        <taxon>Bacteria</taxon>
        <taxon>Pseudomonadati</taxon>
        <taxon>Pseudomonadota</taxon>
        <taxon>Alphaproteobacteria</taxon>
        <taxon>Acetobacterales</taxon>
        <taxon>Acetobacteraceae</taxon>
        <taxon>Craurococcus</taxon>
    </lineage>
</organism>
<keyword evidence="1" id="KW-0808">Transferase</keyword>
<dbReference type="PANTHER" id="PTHR46401:SF2">
    <property type="entry name" value="GLYCOSYLTRANSFERASE WBBK-RELATED"/>
    <property type="match status" value="1"/>
</dbReference>
<dbReference type="CDD" id="cd03809">
    <property type="entry name" value="GT4_MtfB-like"/>
    <property type="match status" value="1"/>
</dbReference>
<accession>A0ABN1EVL0</accession>
<name>A0ABN1EVL0_9PROT</name>
<feature type="region of interest" description="Disordered" evidence="2">
    <location>
        <begin position="1"/>
        <end position="24"/>
    </location>
</feature>
<feature type="domain" description="Glycosyl transferase family 1" evidence="3">
    <location>
        <begin position="246"/>
        <end position="400"/>
    </location>
</feature>
<sequence>MPAAAAARGGRGARTGGTGPVTAAGPAAPRPVVLYAAESLFGARTGVGRAALEVARAVLRQPGLAELHPVMGGRLLPGALFDAPPEARAPAAAARRPWRDRVAALPLAGAVAVSAAEALTRRSMRRAAAAALGASGGRALLHEPNMLPRPFDAGPTVSVVNDLSWRRHADAHPADRLAWIDRHLPRALRQVSRWVAISEFTADEFADEFGLDRARIAVATLAAGDAFRPVGADEAAPVLAAHRLADKGYVLAVGTLEPRKNLERLAAAHALLPAALKRRAPLALAGGIGWGGVEAGPALARAMASGDARPLGRVDDAELAALYARAAAVAYPSLYEGFGLPVLEAMACGAPLVHSATTAVAETAGAAGMPVDPLDPEAIAAGLAAVLEDAALAARLRAAGLERAAEFSWAETARRVAAVWRDAAGLP</sequence>
<evidence type="ECO:0000256" key="2">
    <source>
        <dbReference type="SAM" id="MobiDB-lite"/>
    </source>
</evidence>
<evidence type="ECO:0000313" key="5">
    <source>
        <dbReference type="Proteomes" id="UP001501588"/>
    </source>
</evidence>
<dbReference type="Proteomes" id="UP001501588">
    <property type="component" value="Unassembled WGS sequence"/>
</dbReference>